<protein>
    <recommendedName>
        <fullName evidence="1">CHAT domain-containing protein</fullName>
    </recommendedName>
</protein>
<organism evidence="2">
    <name type="scientific">marine sediment metagenome</name>
    <dbReference type="NCBI Taxonomy" id="412755"/>
    <lineage>
        <taxon>unclassified sequences</taxon>
        <taxon>metagenomes</taxon>
        <taxon>ecological metagenomes</taxon>
    </lineage>
</organism>
<dbReference type="EMBL" id="BART01007014">
    <property type="protein sequence ID" value="GAG72529.1"/>
    <property type="molecule type" value="Genomic_DNA"/>
</dbReference>
<feature type="non-terminal residue" evidence="2">
    <location>
        <position position="1"/>
    </location>
</feature>
<dbReference type="PANTHER" id="PTHR10098">
    <property type="entry name" value="RAPSYN-RELATED"/>
    <property type="match status" value="1"/>
</dbReference>
<proteinExistence type="predicted"/>
<gene>
    <name evidence="2" type="ORF">S01H4_16014</name>
</gene>
<name>X0ZTB1_9ZZZZ</name>
<accession>X0ZTB1</accession>
<dbReference type="Pfam" id="PF12770">
    <property type="entry name" value="CHAT"/>
    <property type="match status" value="1"/>
</dbReference>
<dbReference type="PANTHER" id="PTHR10098:SF108">
    <property type="entry name" value="TETRATRICOPEPTIDE REPEAT PROTEIN 28"/>
    <property type="match status" value="1"/>
</dbReference>
<evidence type="ECO:0000313" key="2">
    <source>
        <dbReference type="EMBL" id="GAG72529.1"/>
    </source>
</evidence>
<dbReference type="AlphaFoldDB" id="X0ZTB1"/>
<feature type="domain" description="CHAT" evidence="1">
    <location>
        <begin position="62"/>
        <end position="381"/>
    </location>
</feature>
<reference evidence="2" key="1">
    <citation type="journal article" date="2014" name="Front. Microbiol.">
        <title>High frequency of phylogenetically diverse reductive dehalogenase-homologous genes in deep subseafloor sedimentary metagenomes.</title>
        <authorList>
            <person name="Kawai M."/>
            <person name="Futagami T."/>
            <person name="Toyoda A."/>
            <person name="Takaki Y."/>
            <person name="Nishi S."/>
            <person name="Hori S."/>
            <person name="Arai W."/>
            <person name="Tsubouchi T."/>
            <person name="Morono Y."/>
            <person name="Uchiyama I."/>
            <person name="Ito T."/>
            <person name="Fujiyama A."/>
            <person name="Inagaki F."/>
            <person name="Takami H."/>
        </authorList>
    </citation>
    <scope>NUCLEOTIDE SEQUENCE</scope>
    <source>
        <strain evidence="2">Expedition CK06-06</strain>
    </source>
</reference>
<comment type="caution">
    <text evidence="2">The sequence shown here is derived from an EMBL/GenBank/DDBJ whole genome shotgun (WGS) entry which is preliminary data.</text>
</comment>
<dbReference type="InterPro" id="IPR024983">
    <property type="entry name" value="CHAT_dom"/>
</dbReference>
<sequence length="382" mass="44030">YIGQLLYISNYFKHRSDNQTQEPSKIEHQKSFTDSINFEPITSFSSKAIDIAEAIEHYEEKLNYKKTIYLSPDGVYNKININALYTPSDDYYIKKKNLIYLNSLLELIVKIPKINTQNNKALLFGDPNFSLDSIKYNIFSKKLSEDADLNEYSKRDFRNIYLADLPYTRQEIKTIGSILNQHNWDTLIFLGDYAIEENFKNADNPRLIHIATHGYFAENLTRDDTDQKLYLGMNWNNVFKNPMLRSGLLLAGCQTTINGEYKLTSGYEDGILSANEIMNMDLTKNELVVLSACNSGRGEIRPGEGVFGLQRAFKIAGARSILLSLWPVEDKSTKLLMEYFYRLWLSGMNKREALKAAQLKLMQDPFYNHPLYWGAFILVGDN</sequence>
<evidence type="ECO:0000259" key="1">
    <source>
        <dbReference type="Pfam" id="PF12770"/>
    </source>
</evidence>